<dbReference type="EMBL" id="FOBS01000010">
    <property type="protein sequence ID" value="SEM32876.1"/>
    <property type="molecule type" value="Genomic_DNA"/>
</dbReference>
<accession>A0A1H7XGF0</accession>
<sequence length="139" mass="15017">MGRIDDLIEVYNPLAKSQEQTAVVEAPAEPDPAECSAVSTVNGAAAGMTVISFEKLPLRSWKDSPQVTALSSFLKGPAGHGIQLVVEKNSFSLKFNTGLRPDRDPERWQSAEKAYGLLLDALEDLIELKDLGLISPARP</sequence>
<evidence type="ECO:0000313" key="1">
    <source>
        <dbReference type="EMBL" id="SEM32876.1"/>
    </source>
</evidence>
<keyword evidence="2" id="KW-1185">Reference proteome</keyword>
<gene>
    <name evidence="1" type="ORF">SAMN04489760_110110</name>
</gene>
<organism evidence="1 2">
    <name type="scientific">Syntrophus gentianae</name>
    <dbReference type="NCBI Taxonomy" id="43775"/>
    <lineage>
        <taxon>Bacteria</taxon>
        <taxon>Pseudomonadati</taxon>
        <taxon>Thermodesulfobacteriota</taxon>
        <taxon>Syntrophia</taxon>
        <taxon>Syntrophales</taxon>
        <taxon>Syntrophaceae</taxon>
        <taxon>Syntrophus</taxon>
    </lineage>
</organism>
<proteinExistence type="predicted"/>
<evidence type="ECO:0000313" key="2">
    <source>
        <dbReference type="Proteomes" id="UP000198744"/>
    </source>
</evidence>
<dbReference type="STRING" id="43775.SAMN04489760_110110"/>
<protein>
    <submittedName>
        <fullName evidence="1">Uncharacterized protein</fullName>
    </submittedName>
</protein>
<dbReference type="Proteomes" id="UP000198744">
    <property type="component" value="Unassembled WGS sequence"/>
</dbReference>
<reference evidence="1 2" key="1">
    <citation type="submission" date="2016-10" db="EMBL/GenBank/DDBJ databases">
        <authorList>
            <person name="de Groot N.N."/>
        </authorList>
    </citation>
    <scope>NUCLEOTIDE SEQUENCE [LARGE SCALE GENOMIC DNA]</scope>
    <source>
        <strain evidence="1 2">DSM 8423</strain>
    </source>
</reference>
<dbReference type="AlphaFoldDB" id="A0A1H7XGF0"/>
<dbReference type="RefSeq" id="WP_093883339.1">
    <property type="nucleotide sequence ID" value="NZ_FOBS01000010.1"/>
</dbReference>
<name>A0A1H7XGF0_9BACT</name>